<protein>
    <recommendedName>
        <fullName evidence="3">DUF3168 domain-containing protein</fullName>
    </recommendedName>
</protein>
<organism evidence="1 2">
    <name type="scientific">Phocaeicola vulgatus</name>
    <name type="common">Bacteroides vulgatus</name>
    <dbReference type="NCBI Taxonomy" id="821"/>
    <lineage>
        <taxon>Bacteria</taxon>
        <taxon>Pseudomonadati</taxon>
        <taxon>Bacteroidota</taxon>
        <taxon>Bacteroidia</taxon>
        <taxon>Bacteroidales</taxon>
        <taxon>Bacteroidaceae</taxon>
        <taxon>Phocaeicola</taxon>
    </lineage>
</organism>
<dbReference type="Proteomes" id="UP000186631">
    <property type="component" value="Unassembled WGS sequence"/>
</dbReference>
<comment type="caution">
    <text evidence="1">The sequence shown here is derived from an EMBL/GenBank/DDBJ whole genome shotgun (WGS) entry which is preliminary data.</text>
</comment>
<accession>A0A1Q6IS63</accession>
<name>A0A1Q6IS63_PHOVU</name>
<reference evidence="1 2" key="1">
    <citation type="journal article" date="2016" name="Nat. Biotechnol.">
        <title>Measurement of bacterial replication rates in microbial communities.</title>
        <authorList>
            <person name="Brown C.T."/>
            <person name="Olm M.R."/>
            <person name="Thomas B.C."/>
            <person name="Banfield J.F."/>
        </authorList>
    </citation>
    <scope>NUCLEOTIDE SEQUENCE [LARGE SCALE GENOMIC DNA]</scope>
    <source>
        <strain evidence="1">42_262</strain>
    </source>
</reference>
<evidence type="ECO:0008006" key="3">
    <source>
        <dbReference type="Google" id="ProtNLM"/>
    </source>
</evidence>
<evidence type="ECO:0000313" key="1">
    <source>
        <dbReference type="EMBL" id="OKZ43744.1"/>
    </source>
</evidence>
<dbReference type="AlphaFoldDB" id="A0A1Q6IS63"/>
<sequence length="146" mass="16532">MAKTSKQIQGDVYRLLQDSVLSGMISGEVYRSGYRPRDSNREDAVVIFTTGLPDEVQTGVVTVNIYVPDTDLYGNGVLVEDGQRTEEIERLANDWVNSLTADKSCYKFRLQQTIYTEAEPDINQHFIVVKLHYEFFGSDDASLNIK</sequence>
<gene>
    <name evidence="1" type="ORF">BHV80_16620</name>
</gene>
<dbReference type="EMBL" id="MNQV01000234">
    <property type="protein sequence ID" value="OKZ43744.1"/>
    <property type="molecule type" value="Genomic_DNA"/>
</dbReference>
<proteinExistence type="predicted"/>
<evidence type="ECO:0000313" key="2">
    <source>
        <dbReference type="Proteomes" id="UP000186631"/>
    </source>
</evidence>